<accession>A0A8S3RPR5</accession>
<comment type="caution">
    <text evidence="4">The sequence shown here is derived from an EMBL/GenBank/DDBJ whole genome shotgun (WGS) entry which is preliminary data.</text>
</comment>
<dbReference type="SUPFAM" id="SSF53335">
    <property type="entry name" value="S-adenosyl-L-methionine-dependent methyltransferases"/>
    <property type="match status" value="1"/>
</dbReference>
<evidence type="ECO:0000313" key="4">
    <source>
        <dbReference type="EMBL" id="CAG2208245.1"/>
    </source>
</evidence>
<name>A0A8S3RPR5_MYTED</name>
<keyword evidence="3" id="KW-0949">S-adenosyl-L-methionine</keyword>
<evidence type="ECO:0000256" key="1">
    <source>
        <dbReference type="ARBA" id="ARBA00022603"/>
    </source>
</evidence>
<dbReference type="Gene3D" id="3.40.50.150">
    <property type="entry name" value="Vaccinia Virus protein VP39"/>
    <property type="match status" value="1"/>
</dbReference>
<dbReference type="GO" id="GO:0032259">
    <property type="term" value="P:methylation"/>
    <property type="evidence" value="ECO:0007669"/>
    <property type="project" value="UniProtKB-KW"/>
</dbReference>
<organism evidence="4 5">
    <name type="scientific">Mytilus edulis</name>
    <name type="common">Blue mussel</name>
    <dbReference type="NCBI Taxonomy" id="6550"/>
    <lineage>
        <taxon>Eukaryota</taxon>
        <taxon>Metazoa</taxon>
        <taxon>Spiralia</taxon>
        <taxon>Lophotrochozoa</taxon>
        <taxon>Mollusca</taxon>
        <taxon>Bivalvia</taxon>
        <taxon>Autobranchia</taxon>
        <taxon>Pteriomorphia</taxon>
        <taxon>Mytilida</taxon>
        <taxon>Mytiloidea</taxon>
        <taxon>Mytilidae</taxon>
        <taxon>Mytilinae</taxon>
        <taxon>Mytilus</taxon>
    </lineage>
</organism>
<dbReference type="PANTHER" id="PTHR10259">
    <property type="entry name" value="THIOPURINE S-METHYLTRANSFERASE"/>
    <property type="match status" value="1"/>
</dbReference>
<proteinExistence type="predicted"/>
<evidence type="ECO:0000256" key="3">
    <source>
        <dbReference type="ARBA" id="ARBA00022691"/>
    </source>
</evidence>
<protein>
    <submittedName>
        <fullName evidence="4">TPMT</fullName>
        <ecNumber evidence="4">2.1.1.67</ecNumber>
    </submittedName>
</protein>
<dbReference type="EC" id="2.1.1.67" evidence="4"/>
<dbReference type="Pfam" id="PF05724">
    <property type="entry name" value="TPMT"/>
    <property type="match status" value="1"/>
</dbReference>
<dbReference type="AlphaFoldDB" id="A0A8S3RPR5"/>
<dbReference type="GO" id="GO:0008119">
    <property type="term" value="F:thiopurine S-methyltransferase activity"/>
    <property type="evidence" value="ECO:0007669"/>
    <property type="project" value="UniProtKB-EC"/>
</dbReference>
<keyword evidence="5" id="KW-1185">Reference proteome</keyword>
<dbReference type="InterPro" id="IPR029063">
    <property type="entry name" value="SAM-dependent_MTases_sf"/>
</dbReference>
<reference evidence="4" key="1">
    <citation type="submission" date="2021-03" db="EMBL/GenBank/DDBJ databases">
        <authorList>
            <person name="Bekaert M."/>
        </authorList>
    </citation>
    <scope>NUCLEOTIDE SEQUENCE</scope>
</reference>
<evidence type="ECO:0000313" key="5">
    <source>
        <dbReference type="Proteomes" id="UP000683360"/>
    </source>
</evidence>
<evidence type="ECO:0000256" key="2">
    <source>
        <dbReference type="ARBA" id="ARBA00022679"/>
    </source>
</evidence>
<dbReference type="PANTHER" id="PTHR10259:SF11">
    <property type="entry name" value="THIOPURINE S-METHYLTRANSFERASE"/>
    <property type="match status" value="1"/>
</dbReference>
<keyword evidence="2 4" id="KW-0808">Transferase</keyword>
<dbReference type="OrthoDB" id="276151at2759"/>
<dbReference type="EMBL" id="CAJPWZ010001104">
    <property type="protein sequence ID" value="CAG2208245.1"/>
    <property type="molecule type" value="Genomic_DNA"/>
</dbReference>
<keyword evidence="1 4" id="KW-0489">Methyltransferase</keyword>
<gene>
    <name evidence="4" type="ORF">MEDL_22409</name>
</gene>
<dbReference type="InterPro" id="IPR008854">
    <property type="entry name" value="TPMT"/>
</dbReference>
<dbReference type="PROSITE" id="PS51585">
    <property type="entry name" value="SAM_MT_TPMT"/>
    <property type="match status" value="1"/>
</dbReference>
<sequence length="226" mass="26047">MMDEENTKWTKEWEASSSPGWAMKGINPYIKKYKDDLTKGMDCVKLFFPMCGDVEDMFWLSELGHDIVGVEISAIAIQKFFNDSNLEYVVTPCGEIKGSLYTSKTGKIRIYCGDFFLFGASIECNFDGIWDRGAFNILDNCDLKTDKRNLKKEYINILKSVMKQDCHVFIELVVSDSTAKSDDMQSFFGEDYLVEDFGLVEKYAPEYDSFPFKGFQFFRISKNNKI</sequence>
<dbReference type="Proteomes" id="UP000683360">
    <property type="component" value="Unassembled WGS sequence"/>
</dbReference>